<dbReference type="EMBL" id="CM003375">
    <property type="protein sequence ID" value="KOM42818.1"/>
    <property type="molecule type" value="Genomic_DNA"/>
</dbReference>
<dbReference type="Gramene" id="KOM42818">
    <property type="protein sequence ID" value="KOM42818"/>
    <property type="gene ID" value="LR48_Vigan05g042200"/>
</dbReference>
<protein>
    <submittedName>
        <fullName evidence="2">Uncharacterized protein</fullName>
    </submittedName>
</protein>
<dbReference type="Proteomes" id="UP000053144">
    <property type="component" value="Chromosome 5"/>
</dbReference>
<feature type="compositionally biased region" description="Basic and acidic residues" evidence="1">
    <location>
        <begin position="129"/>
        <end position="158"/>
    </location>
</feature>
<dbReference type="AlphaFoldDB" id="A0A0L9UJ68"/>
<evidence type="ECO:0000256" key="1">
    <source>
        <dbReference type="SAM" id="MobiDB-lite"/>
    </source>
</evidence>
<evidence type="ECO:0000313" key="3">
    <source>
        <dbReference type="Proteomes" id="UP000053144"/>
    </source>
</evidence>
<proteinExistence type="predicted"/>
<gene>
    <name evidence="2" type="ORF">LR48_Vigan05g042200</name>
</gene>
<accession>A0A0L9UJ68</accession>
<feature type="region of interest" description="Disordered" evidence="1">
    <location>
        <begin position="117"/>
        <end position="158"/>
    </location>
</feature>
<organism evidence="2 3">
    <name type="scientific">Phaseolus angularis</name>
    <name type="common">Azuki bean</name>
    <name type="synonym">Vigna angularis</name>
    <dbReference type="NCBI Taxonomy" id="3914"/>
    <lineage>
        <taxon>Eukaryota</taxon>
        <taxon>Viridiplantae</taxon>
        <taxon>Streptophyta</taxon>
        <taxon>Embryophyta</taxon>
        <taxon>Tracheophyta</taxon>
        <taxon>Spermatophyta</taxon>
        <taxon>Magnoliopsida</taxon>
        <taxon>eudicotyledons</taxon>
        <taxon>Gunneridae</taxon>
        <taxon>Pentapetalae</taxon>
        <taxon>rosids</taxon>
        <taxon>fabids</taxon>
        <taxon>Fabales</taxon>
        <taxon>Fabaceae</taxon>
        <taxon>Papilionoideae</taxon>
        <taxon>50 kb inversion clade</taxon>
        <taxon>NPAAA clade</taxon>
        <taxon>indigoferoid/millettioid clade</taxon>
        <taxon>Phaseoleae</taxon>
        <taxon>Vigna</taxon>
    </lineage>
</organism>
<name>A0A0L9UJ68_PHAAN</name>
<sequence>MISSWVFQHSTLIVVLNRCKDPSFGFCLLLAAARDLQLSTSSTAMSVNQHPPSLFPMDVSFKHGGPLSVQLFFGWLLETLPNQARKTPLRQLKCNSSFNLLTASSPTNSRLEEHWKLGLRGRPGGSSNQKEKGRKEKGKREPEKKEDSIGEGPEREPVVEDQVLEGSLQENSAETHVCKLMSPIGRSSKWLDQISERSEFGLLSVRPVVELSVRPVAFGMSVRPRKRPAERSSNRPAKRSFKCLRTFVQIWNVRPSCAFGLILLGVR</sequence>
<reference evidence="3" key="1">
    <citation type="journal article" date="2015" name="Proc. Natl. Acad. Sci. U.S.A.">
        <title>Genome sequencing of adzuki bean (Vigna angularis) provides insight into high starch and low fat accumulation and domestication.</title>
        <authorList>
            <person name="Yang K."/>
            <person name="Tian Z."/>
            <person name="Chen C."/>
            <person name="Luo L."/>
            <person name="Zhao B."/>
            <person name="Wang Z."/>
            <person name="Yu L."/>
            <person name="Li Y."/>
            <person name="Sun Y."/>
            <person name="Li W."/>
            <person name="Chen Y."/>
            <person name="Li Y."/>
            <person name="Zhang Y."/>
            <person name="Ai D."/>
            <person name="Zhao J."/>
            <person name="Shang C."/>
            <person name="Ma Y."/>
            <person name="Wu B."/>
            <person name="Wang M."/>
            <person name="Gao L."/>
            <person name="Sun D."/>
            <person name="Zhang P."/>
            <person name="Guo F."/>
            <person name="Wang W."/>
            <person name="Li Y."/>
            <person name="Wang J."/>
            <person name="Varshney R.K."/>
            <person name="Wang J."/>
            <person name="Ling H.Q."/>
            <person name="Wan P."/>
        </authorList>
    </citation>
    <scope>NUCLEOTIDE SEQUENCE</scope>
    <source>
        <strain evidence="3">cv. Jingnong 6</strain>
    </source>
</reference>
<evidence type="ECO:0000313" key="2">
    <source>
        <dbReference type="EMBL" id="KOM42818.1"/>
    </source>
</evidence>